<dbReference type="PRINTS" id="PR00439">
    <property type="entry name" value="11SGLOBULIN"/>
</dbReference>
<comment type="subunit">
    <text evidence="5">Hexamer; each subunit is composed of an acidic and a basic chain derived from a single precursor and linked by a disulfide bond.</text>
</comment>
<reference evidence="7" key="1">
    <citation type="submission" date="2003-01" db="EMBL/GenBank/DDBJ databases">
        <title>Identification of an 11S globulin as a Brazil nut food allergen.</title>
        <authorList>
            <person name="Beyer K."/>
            <person name="Bardina L."/>
            <person name="Grishina G."/>
            <person name="Ashraf A."/>
            <person name="Teuber S.S."/>
            <person name="Niggemann B."/>
            <person name="Sampson H.A."/>
        </authorList>
    </citation>
    <scope>NUCLEOTIDE SEQUENCE</scope>
</reference>
<sequence>MAKLFLLSLGIFLLFHCCLAIEYEQEELYECRIQRLTAQEPQYRLEAEAGVSEVWDYTDQQFRCAGVAALRNTIRPQGLLLPVYTNAPKLYYVTQGRGILGVLMPGCPETFQSMSQFQGSREQEEERGRFQDQHQKVHHLKKGDIIAIPAGVALWCYNDGDEDLVTVLVQHTASDLNQLDQNPRHFFLAGNIQRSQKQRGERYGLRGGQQILADNVFKGFNMEALADVLGFGMDTETARKVRGEDDQRGHIVRVEQGLKVIRPPRIREELEQQEGGGYNGLEETICSATFIQNIDNPAEADFYNPRAGRLTTVNSLKVPILTFLQLSAMKGVLYENAMMAPLWRLNANSVVYAVRGEARVQIVDHRGETVFDDNLREGQMVVVPQNFVVVKQAGSRGFEWVVFNTNDNALFSTAAGRTSPLRGIPVGVLANAYRLSQEEARRIKLNRDEAVLFQPGSRSRGRASA</sequence>
<evidence type="ECO:0007829" key="8">
    <source>
        <dbReference type="PDB" id="6B4S"/>
    </source>
</evidence>
<dbReference type="FunFam" id="2.60.120.10:FF:000073">
    <property type="entry name" value="Glycinin G1"/>
    <property type="match status" value="1"/>
</dbReference>
<dbReference type="PDB" id="6B4S">
    <property type="method" value="X-ray"/>
    <property type="resolution" value="2.04 A"/>
    <property type="chains" value="A/B=29-454"/>
</dbReference>
<organism evidence="7">
    <name type="scientific">Bertholletia excelsa</name>
    <name type="common">Brazil nut tree</name>
    <dbReference type="NCBI Taxonomy" id="3645"/>
    <lineage>
        <taxon>Eukaryota</taxon>
        <taxon>Viridiplantae</taxon>
        <taxon>Streptophyta</taxon>
        <taxon>Embryophyta</taxon>
        <taxon>Tracheophyta</taxon>
        <taxon>Spermatophyta</taxon>
        <taxon>Magnoliopsida</taxon>
        <taxon>eudicotyledons</taxon>
        <taxon>Gunneridae</taxon>
        <taxon>Pentapetalae</taxon>
        <taxon>asterids</taxon>
        <taxon>Ericales</taxon>
        <taxon>Lecythidaceae</taxon>
        <taxon>Bertholletia</taxon>
    </lineage>
</organism>
<dbReference type="SMART" id="SM00835">
    <property type="entry name" value="Cupin_1"/>
    <property type="match status" value="2"/>
</dbReference>
<feature type="domain" description="Cupin type-1" evidence="6">
    <location>
        <begin position="292"/>
        <end position="441"/>
    </location>
</feature>
<dbReference type="SUPFAM" id="SSF51182">
    <property type="entry name" value="RmlC-like cupins"/>
    <property type="match status" value="1"/>
</dbReference>
<comment type="function">
    <text evidence="5">Seed storage protein.</text>
</comment>
<evidence type="ECO:0000256" key="2">
    <source>
        <dbReference type="ARBA" id="ARBA00022761"/>
    </source>
</evidence>
<comment type="similarity">
    <text evidence="1 5">Belongs to the 11S seed storage protein (globulins) family.</text>
</comment>
<dbReference type="GO" id="GO:0045735">
    <property type="term" value="F:nutrient reservoir activity"/>
    <property type="evidence" value="ECO:0007669"/>
    <property type="project" value="UniProtKB-KW"/>
</dbReference>
<proteinExistence type="evidence at protein level"/>
<dbReference type="InterPro" id="IPR014710">
    <property type="entry name" value="RmlC-like_jellyroll"/>
</dbReference>
<dbReference type="Allergome" id="975">
    <property type="allergen name" value="Ber e 2"/>
</dbReference>
<dbReference type="InterPro" id="IPR006045">
    <property type="entry name" value="Cupin_1"/>
</dbReference>
<dbReference type="PDBsum" id="6B4S"/>
<reference evidence="8" key="2">
    <citation type="submission" date="2017-09" db="PDB data bank">
        <title>Crystal Structure of Brazil nut (Bertholletia excelsa) allergen Ber e 2.</title>
        <authorList>
            <person name="Zhang Y.Z."/>
            <person name="Guo F."/>
        </authorList>
    </citation>
    <scope>X-RAY CRYSTALLOGRAPHY (2.04 ANGSTROMS) OF 29-454</scope>
    <scope>DISULFIDE BONDS</scope>
</reference>
<dbReference type="InterPro" id="IPR022379">
    <property type="entry name" value="11S_seedstore_CS"/>
</dbReference>
<evidence type="ECO:0000256" key="3">
    <source>
        <dbReference type="ARBA" id="ARBA00023129"/>
    </source>
</evidence>
<feature type="disulfide bond" evidence="8">
    <location>
        <begin position="107"/>
        <end position="286"/>
    </location>
</feature>
<feature type="signal peptide" evidence="5">
    <location>
        <begin position="1"/>
        <end position="20"/>
    </location>
</feature>
<dbReference type="CDD" id="cd02243">
    <property type="entry name" value="cupin_11S_legumin_C"/>
    <property type="match status" value="1"/>
</dbReference>
<dbReference type="AlphaFoldDB" id="Q84ND2"/>
<evidence type="ECO:0000259" key="6">
    <source>
        <dbReference type="SMART" id="SM00835"/>
    </source>
</evidence>
<dbReference type="SMR" id="Q84ND2"/>
<name>Q84ND2_BEREX</name>
<evidence type="ECO:0000256" key="5">
    <source>
        <dbReference type="RuleBase" id="RU003681"/>
    </source>
</evidence>
<keyword evidence="5" id="KW-0732">Signal</keyword>
<dbReference type="Gene3D" id="2.60.120.10">
    <property type="entry name" value="Jelly Rolls"/>
    <property type="match status" value="2"/>
</dbReference>
<keyword evidence="8" id="KW-0002">3D-structure</keyword>
<keyword evidence="3 5" id="KW-0708">Seed storage protein</keyword>
<dbReference type="CDD" id="cd02242">
    <property type="entry name" value="cupin_11S_legumin_N"/>
    <property type="match status" value="1"/>
</dbReference>
<protein>
    <submittedName>
        <fullName evidence="7">11S globulin</fullName>
    </submittedName>
</protein>
<feature type="domain" description="Cupin type-1" evidence="6">
    <location>
        <begin position="34"/>
        <end position="239"/>
    </location>
</feature>
<dbReference type="PANTHER" id="PTHR31189:SF48">
    <property type="entry name" value="LEGUMIN B"/>
    <property type="match status" value="1"/>
</dbReference>
<dbReference type="Pfam" id="PF00190">
    <property type="entry name" value="Cupin_1"/>
    <property type="match status" value="2"/>
</dbReference>
<dbReference type="PANTHER" id="PTHR31189">
    <property type="entry name" value="OS03G0336100 PROTEIN-RELATED"/>
    <property type="match status" value="1"/>
</dbReference>
<keyword evidence="2 5" id="KW-0758">Storage protein</keyword>
<feature type="chain" id="PRO_5007751209" evidence="5">
    <location>
        <begin position="21"/>
        <end position="465"/>
    </location>
</feature>
<evidence type="ECO:0000313" key="7">
    <source>
        <dbReference type="EMBL" id="AAO38859.1"/>
    </source>
</evidence>
<dbReference type="PROSITE" id="PS00305">
    <property type="entry name" value="11S_SEED_STORAGE"/>
    <property type="match status" value="1"/>
</dbReference>
<keyword evidence="4 5" id="KW-1015">Disulfide bond</keyword>
<dbReference type="InterPro" id="IPR050253">
    <property type="entry name" value="Seed_Storage-Functional"/>
</dbReference>
<dbReference type="EMBL" id="AY221641">
    <property type="protein sequence ID" value="AAO38859.1"/>
    <property type="molecule type" value="mRNA"/>
</dbReference>
<accession>Q84ND2</accession>
<dbReference type="InterPro" id="IPR006044">
    <property type="entry name" value="11S_seedstore_pln"/>
</dbReference>
<feature type="disulfide bond" evidence="8">
    <location>
        <begin position="31"/>
        <end position="64"/>
    </location>
</feature>
<dbReference type="InterPro" id="IPR011051">
    <property type="entry name" value="RmlC_Cupin_sf"/>
</dbReference>
<evidence type="ECO:0000256" key="4">
    <source>
        <dbReference type="ARBA" id="ARBA00023157"/>
    </source>
</evidence>
<evidence type="ECO:0000256" key="1">
    <source>
        <dbReference type="ARBA" id="ARBA00007178"/>
    </source>
</evidence>
<dbReference type="Allergome" id="3135">
    <property type="allergen name" value="Ber e 2.0101"/>
</dbReference>